<dbReference type="PANTHER" id="PTHR10194:SF60">
    <property type="entry name" value="RAS GTPASE-ACTIVATING PROTEIN RASKOL"/>
    <property type="match status" value="1"/>
</dbReference>
<dbReference type="Pfam" id="PF00169">
    <property type="entry name" value="PH"/>
    <property type="match status" value="1"/>
</dbReference>
<reference evidence="7" key="1">
    <citation type="submission" date="2022-10" db="EMBL/GenBank/DDBJ databases">
        <title>Novel sulphate-reducing endosymbionts in the free-living metamonad Anaeramoeba.</title>
        <authorList>
            <person name="Jerlstrom-Hultqvist J."/>
            <person name="Cepicka I."/>
            <person name="Gallot-Lavallee L."/>
            <person name="Salas-Leiva D."/>
            <person name="Curtis B.A."/>
            <person name="Zahonova K."/>
            <person name="Pipaliya S."/>
            <person name="Dacks J."/>
            <person name="Roger A.J."/>
        </authorList>
    </citation>
    <scope>NUCLEOTIDE SEQUENCE</scope>
    <source>
        <strain evidence="7">BMAN</strain>
    </source>
</reference>
<dbReference type="PROSITE" id="PS50021">
    <property type="entry name" value="CH"/>
    <property type="match status" value="1"/>
</dbReference>
<gene>
    <name evidence="7" type="ORF">M0811_11466</name>
</gene>
<accession>A0A9Q0R7F1</accession>
<dbReference type="Gene3D" id="1.10.418.10">
    <property type="entry name" value="Calponin-like domain"/>
    <property type="match status" value="1"/>
</dbReference>
<feature type="region of interest" description="Disordered" evidence="3">
    <location>
        <begin position="907"/>
        <end position="952"/>
    </location>
</feature>
<dbReference type="PANTHER" id="PTHR10194">
    <property type="entry name" value="RAS GTPASE-ACTIVATING PROTEINS"/>
    <property type="match status" value="1"/>
</dbReference>
<dbReference type="Pfam" id="PF00307">
    <property type="entry name" value="CH"/>
    <property type="match status" value="1"/>
</dbReference>
<evidence type="ECO:0000259" key="5">
    <source>
        <dbReference type="PROSITE" id="PS50018"/>
    </source>
</evidence>
<dbReference type="InterPro" id="IPR039360">
    <property type="entry name" value="Ras_GTPase"/>
</dbReference>
<feature type="domain" description="Calponin-homology (CH)" evidence="6">
    <location>
        <begin position="36"/>
        <end position="139"/>
    </location>
</feature>
<dbReference type="OrthoDB" id="8192811at2759"/>
<dbReference type="SMART" id="SM00323">
    <property type="entry name" value="RasGAP"/>
    <property type="match status" value="1"/>
</dbReference>
<evidence type="ECO:0000313" key="7">
    <source>
        <dbReference type="EMBL" id="KAJ5069954.1"/>
    </source>
</evidence>
<dbReference type="GO" id="GO:0005096">
    <property type="term" value="F:GTPase activator activity"/>
    <property type="evidence" value="ECO:0007669"/>
    <property type="project" value="UniProtKB-KW"/>
</dbReference>
<evidence type="ECO:0000259" key="4">
    <source>
        <dbReference type="PROSITE" id="PS50003"/>
    </source>
</evidence>
<dbReference type="InterPro" id="IPR011993">
    <property type="entry name" value="PH-like_dom_sf"/>
</dbReference>
<keyword evidence="1" id="KW-0343">GTPase activation</keyword>
<sequence length="1078" mass="125598">MNNNLSFETNSLLNKIKLNPDISILKQTEQENINQLSSYEILIRWVNFQAVKSGQNNPVRNLGKDLSDSITLSYVLAELEPEINFFETLMEPLKQRASTLLDLLHKTNYSGMFCTPEDITSGNEDIIVTFLMELFLWRPTLTTKKSIERLQESIEELTKEKEQNYSPKLEDLLSQFRGEVVKKQEPVLSKREQILSQTQHLESFKVKVSENERKNELLDNEIENANNEYQHLLEKRKKLEMEINQKEKILNEEIMKKHNEQKLKQQKLKEPKYITFLSFVENSNELLNEFEGFFKELGFLFSSFQSDLPEIQDEAKKLLKTICDVILLNSENMNMPVSTKILLKAIFAIINKNTTSPLSDSGIEKIRHMITFLDPKNDSMIFHTLDQINLTLSNEKLTNKINIYRSLQALFNNFYFSQKFRNAIIHKLLSLFPQTIQDPKLMKEMKRIVDLQSQNSFFGFPNFELVEQSISSFLKLQKNMNDSPKNIVQLAKKKAIGKTIRMIIRRIDKRTTSEFGNKESEDSEIISEDSNPIKFEKRKEYLSLFLNEDDFDFFIEILSRKEPISYIDSIAENLFDFLEPFGVTMPVIKTYILEEVFQGENPRSLFQTMNVGTKILLKYILTYSGNYLKDSLSDFIEKLSKTSFNLEVDPKKPEYTSNQNQLLERFSNIKQLFGGMFQQVINSKESIPIEIQVICYYFKNITLLKFAKDESLFSVGIFFLHILLSNVLQNPQDFEISKVQLTQHIKRILYIFSIILQNLSKGASFENETEYLSPLNDLLLKYMFVTREFFISISEIPKTNQSFSENFNIEQVFGIDSKNSSLSFLELFPDTELDPERFASEFIEIVYGSLSNNKEFFSPFGVKYSTTISEKVNLATQNLSSLNRSFASIQLLLTELGKILSTEKTSENLQKIQTKKTNKNSNENEPIKNKSPTPKQKKEKPKKVKKPKKSQVESSLLNSWLDNLTAPTEKEAFIQHKNKKLGWKKRYIVLKSYYLAVFQKNNDDLSSPIDVIFLDTETRMFFAKPSDSKKKNSFVLVPKQDEKDRTIISCENKQDVVDWLSILRKSRNKVRKDTFNQN</sequence>
<protein>
    <recommendedName>
        <fullName evidence="9">PH domain-containing protein</fullName>
    </recommendedName>
</protein>
<comment type="caution">
    <text evidence="7">The sequence shown here is derived from an EMBL/GenBank/DDBJ whole genome shotgun (WGS) entry which is preliminary data.</text>
</comment>
<dbReference type="SUPFAM" id="SSF48350">
    <property type="entry name" value="GTPase activation domain, GAP"/>
    <property type="match status" value="1"/>
</dbReference>
<dbReference type="SMART" id="SM00033">
    <property type="entry name" value="CH"/>
    <property type="match status" value="1"/>
</dbReference>
<evidence type="ECO:0008006" key="9">
    <source>
        <dbReference type="Google" id="ProtNLM"/>
    </source>
</evidence>
<organism evidence="7 8">
    <name type="scientific">Anaeramoeba ignava</name>
    <name type="common">Anaerobic marine amoeba</name>
    <dbReference type="NCBI Taxonomy" id="1746090"/>
    <lineage>
        <taxon>Eukaryota</taxon>
        <taxon>Metamonada</taxon>
        <taxon>Anaeramoebidae</taxon>
        <taxon>Anaeramoeba</taxon>
    </lineage>
</organism>
<dbReference type="SMART" id="SM00233">
    <property type="entry name" value="PH"/>
    <property type="match status" value="1"/>
</dbReference>
<dbReference type="Gene3D" id="1.10.506.10">
    <property type="entry name" value="GTPase Activation - p120gap, domain 1"/>
    <property type="match status" value="2"/>
</dbReference>
<keyword evidence="2" id="KW-0175">Coiled coil</keyword>
<dbReference type="InterPro" id="IPR008936">
    <property type="entry name" value="Rho_GTPase_activation_prot"/>
</dbReference>
<keyword evidence="8" id="KW-1185">Reference proteome</keyword>
<feature type="compositionally biased region" description="Low complexity" evidence="3">
    <location>
        <begin position="919"/>
        <end position="934"/>
    </location>
</feature>
<evidence type="ECO:0000259" key="6">
    <source>
        <dbReference type="PROSITE" id="PS50021"/>
    </source>
</evidence>
<proteinExistence type="predicted"/>
<dbReference type="CDD" id="cd00821">
    <property type="entry name" value="PH"/>
    <property type="match status" value="1"/>
</dbReference>
<feature type="domain" description="Ras-GAP" evidence="5">
    <location>
        <begin position="566"/>
        <end position="761"/>
    </location>
</feature>
<dbReference type="PROSITE" id="PS50018">
    <property type="entry name" value="RAS_GTPASE_ACTIV_2"/>
    <property type="match status" value="1"/>
</dbReference>
<dbReference type="InterPro" id="IPR001715">
    <property type="entry name" value="CH_dom"/>
</dbReference>
<dbReference type="PROSITE" id="PS50003">
    <property type="entry name" value="PH_DOMAIN"/>
    <property type="match status" value="1"/>
</dbReference>
<feature type="coiled-coil region" evidence="2">
    <location>
        <begin position="201"/>
        <end position="256"/>
    </location>
</feature>
<feature type="compositionally biased region" description="Basic residues" evidence="3">
    <location>
        <begin position="935"/>
        <end position="949"/>
    </location>
</feature>
<dbReference type="Proteomes" id="UP001149090">
    <property type="component" value="Unassembled WGS sequence"/>
</dbReference>
<dbReference type="InterPro" id="IPR001849">
    <property type="entry name" value="PH_domain"/>
</dbReference>
<evidence type="ECO:0000256" key="2">
    <source>
        <dbReference type="SAM" id="Coils"/>
    </source>
</evidence>
<name>A0A9Q0R7F1_ANAIG</name>
<dbReference type="CDD" id="cd04519">
    <property type="entry name" value="RasGAP"/>
    <property type="match status" value="1"/>
</dbReference>
<evidence type="ECO:0000256" key="1">
    <source>
        <dbReference type="ARBA" id="ARBA00022468"/>
    </source>
</evidence>
<dbReference type="EMBL" id="JAPDFW010000101">
    <property type="protein sequence ID" value="KAJ5069954.1"/>
    <property type="molecule type" value="Genomic_DNA"/>
</dbReference>
<evidence type="ECO:0000313" key="8">
    <source>
        <dbReference type="Proteomes" id="UP001149090"/>
    </source>
</evidence>
<dbReference type="InterPro" id="IPR001936">
    <property type="entry name" value="RasGAP_dom"/>
</dbReference>
<dbReference type="InterPro" id="IPR036872">
    <property type="entry name" value="CH_dom_sf"/>
</dbReference>
<dbReference type="Gene3D" id="2.30.29.30">
    <property type="entry name" value="Pleckstrin-homology domain (PH domain)/Phosphotyrosine-binding domain (PTB)"/>
    <property type="match status" value="1"/>
</dbReference>
<dbReference type="SUPFAM" id="SSF50729">
    <property type="entry name" value="PH domain-like"/>
    <property type="match status" value="1"/>
</dbReference>
<feature type="domain" description="PH" evidence="4">
    <location>
        <begin position="967"/>
        <end position="1068"/>
    </location>
</feature>
<dbReference type="SUPFAM" id="SSF47576">
    <property type="entry name" value="Calponin-homology domain, CH-domain"/>
    <property type="match status" value="1"/>
</dbReference>
<dbReference type="AlphaFoldDB" id="A0A9Q0R7F1"/>
<evidence type="ECO:0000256" key="3">
    <source>
        <dbReference type="SAM" id="MobiDB-lite"/>
    </source>
</evidence>